<feature type="region of interest" description="Disordered" evidence="1">
    <location>
        <begin position="91"/>
        <end position="118"/>
    </location>
</feature>
<keyword evidence="2" id="KW-0472">Membrane</keyword>
<feature type="region of interest" description="Disordered" evidence="1">
    <location>
        <begin position="1385"/>
        <end position="1415"/>
    </location>
</feature>
<comment type="caution">
    <text evidence="3">The sequence shown here is derived from an EMBL/GenBank/DDBJ whole genome shotgun (WGS) entry which is preliminary data.</text>
</comment>
<feature type="region of interest" description="Disordered" evidence="1">
    <location>
        <begin position="1"/>
        <end position="75"/>
    </location>
</feature>
<name>A0A167ZUN8_9HYPO</name>
<dbReference type="OrthoDB" id="5332281at2759"/>
<feature type="transmembrane region" description="Helical" evidence="2">
    <location>
        <begin position="654"/>
        <end position="683"/>
    </location>
</feature>
<feature type="compositionally biased region" description="Low complexity" evidence="1">
    <location>
        <begin position="91"/>
        <end position="112"/>
    </location>
</feature>
<dbReference type="EMBL" id="AZHD01000001">
    <property type="protein sequence ID" value="OAA67927.1"/>
    <property type="molecule type" value="Genomic_DNA"/>
</dbReference>
<feature type="transmembrane region" description="Helical" evidence="2">
    <location>
        <begin position="891"/>
        <end position="912"/>
    </location>
</feature>
<feature type="compositionally biased region" description="Low complexity" evidence="1">
    <location>
        <begin position="21"/>
        <end position="30"/>
    </location>
</feature>
<gene>
    <name evidence="3" type="ORF">SPI_00122</name>
</gene>
<sequence length="1458" mass="154482">MLYEEYAQLGRGRPGNERRSGSSNNNNTTTRRSRSESRARYSMQQSNEPLARAAAGARRRSQSAERPYLPSHASFSVPRRSLPLLSHSVTVSSQSSSSDTSNTSLSPSNSASQIGSRRLSSKDRLLTIGGGRGRGRSLGGGAGGKLTASSLAQLKDLERNASAAKRRKGGITTMAGLIDVPLAWRPYYLQRKILIAFFAVFAASIIVSEALLDYSGRNAGLIGKTDPNLRYLYSLAPTAILTVIAGLWSRVDYQAKMSAPWLRLAKGPESADKTLLLDYFSMLPPRDAIRALKNGDMTVACASIIALILKLVIIVSTGMISLSVLDNTESTAPITLTTEFVNNATHLANVGSYPFLTMVGLERDNLTFPGGVSSRYAFQEFTSDISSATQFRATVDGFSSELECEAAQLALNGIRSTRFGVLFDTTISTASCAVTLPVVSQSFNGTGATNRTHFFARFGHAACGNSSDLAAQRVVVVYGTGSIDSRAVLSTGNNQAVNGTIPQSQQLLCTPTYTISQVDIVKNGSFIDSVTLDDTPEPRTLSNVQPWAIAQAFFASHTGAIAAHIADTSTPYFSAPLNVNVDAPMFLAFGLQAQVNDANSSITPPSSTSLLDASALQDFAGNYYRQYAALIARQALMQPASIATSCTAFIGGDLLIVGTVAVQIVAVLLAAILLLNVVAICVVPGKGFLPRDPHSLLDVAALLSHSRPLLQTLRGAGGADQATLRNRLSPMSYYTGVEAYDRGSAETGQGYFRVFTGYDQTETNPAPARPTGGWHHPFGLHPVQRVLMYVFLGGLIAGLEVALRVSSSRGGFTTIGIGGYMHFVWTMVPALVATAIAVFFMVTDFHVRALAPFAKLTQPEGGSIADMTFSLLDRTPFVAVYRSVRTRDVSVAGAAMAVLLATVLPVLTPTLFSAMTIPKASQVRLVTQDYFSNTTNTPANFSSCTNCADGMALASLILDGNLSYPAFTYQDLAFPTLSIIPLIGVNETDDLKVTATVPGVRSLMTCRLFAQPDIAVNLTTNYRIGGVANPLRIDLPGEPQPGTSELLSSTLVLGTAQSPFSFPTGPNQTATGAADAAASTIDQDAYFGLGAYRPLQAANGSSIAHWVYAWGQLNNANTNQTTVRSISAMACNESMQRVDSTVLFVGSVLTIRPDTPPQPIDSTAAPSDVALSPNLNYANLVHIATSDLLDPFFGSLVSSQYAVPVSDLGNGTATRSGAGTQNNSVAEAIVKQHGIIRAQIVNMYGRRPTTASSRPADVFPLDANGTVMGNATELSFTARLTSVSDGQRHLLQDAPTTRTLQALLGALLLCSVVSWVAFPGPGNVLPRPVTSIASVAALLADGNLFGFFGRGPEWQTADELQAAFRDGLHVTAGFMLGWARARRPPRQSRADSLAYGGVNGDTGTNTGSGSGRDEKDELFGINAARTGGWGGGENVGLGLQARVGYAQRAYVGNWGWRT</sequence>
<proteinExistence type="predicted"/>
<organism evidence="3 4">
    <name type="scientific">Niveomyces insectorum RCEF 264</name>
    <dbReference type="NCBI Taxonomy" id="1081102"/>
    <lineage>
        <taxon>Eukaryota</taxon>
        <taxon>Fungi</taxon>
        <taxon>Dikarya</taxon>
        <taxon>Ascomycota</taxon>
        <taxon>Pezizomycotina</taxon>
        <taxon>Sordariomycetes</taxon>
        <taxon>Hypocreomycetidae</taxon>
        <taxon>Hypocreales</taxon>
        <taxon>Cordycipitaceae</taxon>
        <taxon>Niveomyces</taxon>
    </lineage>
</organism>
<feature type="transmembrane region" description="Helical" evidence="2">
    <location>
        <begin position="823"/>
        <end position="842"/>
    </location>
</feature>
<accession>A0A167ZUN8</accession>
<keyword evidence="4" id="KW-1185">Reference proteome</keyword>
<evidence type="ECO:0000256" key="2">
    <source>
        <dbReference type="SAM" id="Phobius"/>
    </source>
</evidence>
<feature type="transmembrane region" description="Helical" evidence="2">
    <location>
        <begin position="231"/>
        <end position="248"/>
    </location>
</feature>
<evidence type="ECO:0000313" key="4">
    <source>
        <dbReference type="Proteomes" id="UP000076874"/>
    </source>
</evidence>
<dbReference type="InterPro" id="IPR021840">
    <property type="entry name" value="DUF3433"/>
</dbReference>
<evidence type="ECO:0000256" key="1">
    <source>
        <dbReference type="SAM" id="MobiDB-lite"/>
    </source>
</evidence>
<feature type="transmembrane region" description="Helical" evidence="2">
    <location>
        <begin position="193"/>
        <end position="211"/>
    </location>
</feature>
<dbReference type="Pfam" id="PF11915">
    <property type="entry name" value="DUF3433"/>
    <property type="match status" value="2"/>
</dbReference>
<dbReference type="PANTHER" id="PTHR37544">
    <property type="entry name" value="SPRAY-RELATED"/>
    <property type="match status" value="1"/>
</dbReference>
<keyword evidence="2" id="KW-0812">Transmembrane</keyword>
<dbReference type="PANTHER" id="PTHR37544:SF1">
    <property type="entry name" value="PHOSPHORIBOSYLAMINOIMIDAZOLE-SUCCINOCARBOXAMIDE SYNTHASE"/>
    <property type="match status" value="1"/>
</dbReference>
<reference evidence="3 4" key="1">
    <citation type="journal article" date="2016" name="Genome Biol. Evol.">
        <title>Divergent and convergent evolution of fungal pathogenicity.</title>
        <authorList>
            <person name="Shang Y."/>
            <person name="Xiao G."/>
            <person name="Zheng P."/>
            <person name="Cen K."/>
            <person name="Zhan S."/>
            <person name="Wang C."/>
        </authorList>
    </citation>
    <scope>NUCLEOTIDE SEQUENCE [LARGE SCALE GENOMIC DNA]</scope>
    <source>
        <strain evidence="3 4">RCEF 264</strain>
    </source>
</reference>
<keyword evidence="2" id="KW-1133">Transmembrane helix</keyword>
<evidence type="ECO:0000313" key="3">
    <source>
        <dbReference type="EMBL" id="OAA67927.1"/>
    </source>
</evidence>
<dbReference type="STRING" id="1081102.A0A167ZUN8"/>
<protein>
    <submittedName>
        <fullName evidence="3">Uncharacterized protein</fullName>
    </submittedName>
</protein>
<dbReference type="Proteomes" id="UP000076874">
    <property type="component" value="Unassembled WGS sequence"/>
</dbReference>
<feature type="transmembrane region" description="Helical" evidence="2">
    <location>
        <begin position="299"/>
        <end position="325"/>
    </location>
</feature>
<feature type="transmembrane region" description="Helical" evidence="2">
    <location>
        <begin position="786"/>
        <end position="803"/>
    </location>
</feature>